<reference evidence="1 2" key="1">
    <citation type="submission" date="2020-08" db="EMBL/GenBank/DDBJ databases">
        <title>Genome public.</title>
        <authorList>
            <person name="Liu C."/>
            <person name="Sun Q."/>
        </authorList>
    </citation>
    <scope>NUCLEOTIDE SEQUENCE [LARGE SCALE GENOMIC DNA]</scope>
    <source>
        <strain evidence="1 2">NSJ-7</strain>
    </source>
</reference>
<accession>A0ABR7FP81</accession>
<dbReference type="PROSITE" id="PS51257">
    <property type="entry name" value="PROKAR_LIPOPROTEIN"/>
    <property type="match status" value="1"/>
</dbReference>
<name>A0ABR7FP81_9FIRM</name>
<protein>
    <recommendedName>
        <fullName evidence="3">Lipoprotein</fullName>
    </recommendedName>
</protein>
<evidence type="ECO:0008006" key="3">
    <source>
        <dbReference type="Google" id="ProtNLM"/>
    </source>
</evidence>
<dbReference type="RefSeq" id="WP_024727022.1">
    <property type="nucleotide sequence ID" value="NZ_JACOOS010000004.1"/>
</dbReference>
<organism evidence="1 2">
    <name type="scientific">Anaerostipes hominis</name>
    <name type="common">ex Liu et al. 2021</name>
    <dbReference type="NCBI Taxonomy" id="2763018"/>
    <lineage>
        <taxon>Bacteria</taxon>
        <taxon>Bacillati</taxon>
        <taxon>Bacillota</taxon>
        <taxon>Clostridia</taxon>
        <taxon>Lachnospirales</taxon>
        <taxon>Lachnospiraceae</taxon>
        <taxon>Anaerostipes</taxon>
    </lineage>
</organism>
<comment type="caution">
    <text evidence="1">The sequence shown here is derived from an EMBL/GenBank/DDBJ whole genome shotgun (WGS) entry which is preliminary data.</text>
</comment>
<evidence type="ECO:0000313" key="1">
    <source>
        <dbReference type="EMBL" id="MBC5677017.1"/>
    </source>
</evidence>
<proteinExistence type="predicted"/>
<sequence>MKKIFCLTAVLILSIGVFQGCSVRKQKSQIKVTSRQDDISQVSKAQKIEIISCKDRKTIAVLKNKDGIQKLIDELRIDDWKTVKTIPDEEKAVYRCDLYQAGTKKLNGDSESSMKKMVSLTFYKDSTYASAEILNLRLNFKIPSGAESILKNF</sequence>
<dbReference type="EMBL" id="JACOOS010000004">
    <property type="protein sequence ID" value="MBC5677017.1"/>
    <property type="molecule type" value="Genomic_DNA"/>
</dbReference>
<gene>
    <name evidence="1" type="ORF">H8S22_05145</name>
</gene>
<keyword evidence="2" id="KW-1185">Reference proteome</keyword>
<evidence type="ECO:0000313" key="2">
    <source>
        <dbReference type="Proteomes" id="UP000635828"/>
    </source>
</evidence>
<dbReference type="Proteomes" id="UP000635828">
    <property type="component" value="Unassembled WGS sequence"/>
</dbReference>